<dbReference type="RefSeq" id="WP_282765344.1">
    <property type="nucleotide sequence ID" value="NZ_JASCTH010000030.1"/>
</dbReference>
<dbReference type="Gene3D" id="3.20.170.30">
    <property type="match status" value="1"/>
</dbReference>
<dbReference type="EC" id="2.7.1.-" evidence="2"/>
<dbReference type="InterPro" id="IPR042080">
    <property type="entry name" value="RNA_2'-PTrans_N"/>
</dbReference>
<comment type="caution">
    <text evidence="2">The sequence shown here is derived from an EMBL/GenBank/DDBJ whole genome shotgun (WGS) entry which is preliminary data.</text>
</comment>
<dbReference type="InterPro" id="IPR002745">
    <property type="entry name" value="Ptrans_KptA/Tpt1"/>
</dbReference>
<dbReference type="Pfam" id="PF01885">
    <property type="entry name" value="PTS_2-RNA"/>
    <property type="match status" value="1"/>
</dbReference>
<dbReference type="GO" id="GO:0016740">
    <property type="term" value="F:transferase activity"/>
    <property type="evidence" value="ECO:0007669"/>
    <property type="project" value="UniProtKB-KW"/>
</dbReference>
<dbReference type="InterPro" id="IPR042081">
    <property type="entry name" value="RNA_2'-PTrans_C"/>
</dbReference>
<accession>A0ABT6WWF6</accession>
<dbReference type="SUPFAM" id="SSF56399">
    <property type="entry name" value="ADP-ribosylation"/>
    <property type="match status" value="1"/>
</dbReference>
<protein>
    <submittedName>
        <fullName evidence="2">RNA 2'-phosphotransferase</fullName>
        <ecNumber evidence="2">2.7.1.-</ecNumber>
    </submittedName>
</protein>
<dbReference type="EMBL" id="JASCTH010000030">
    <property type="protein sequence ID" value="MDI6104083.1"/>
    <property type="molecule type" value="Genomic_DNA"/>
</dbReference>
<name>A0ABT6WWF6_9ACTN</name>
<organism evidence="2 3">
    <name type="scientific">Actinoplanes sandaracinus</name>
    <dbReference type="NCBI Taxonomy" id="3045177"/>
    <lineage>
        <taxon>Bacteria</taxon>
        <taxon>Bacillati</taxon>
        <taxon>Actinomycetota</taxon>
        <taxon>Actinomycetes</taxon>
        <taxon>Micromonosporales</taxon>
        <taxon>Micromonosporaceae</taxon>
        <taxon>Actinoplanes</taxon>
    </lineage>
</organism>
<dbReference type="Proteomes" id="UP001241758">
    <property type="component" value="Unassembled WGS sequence"/>
</dbReference>
<proteinExistence type="predicted"/>
<evidence type="ECO:0000313" key="3">
    <source>
        <dbReference type="Proteomes" id="UP001241758"/>
    </source>
</evidence>
<feature type="region of interest" description="Disordered" evidence="1">
    <location>
        <begin position="1"/>
        <end position="36"/>
    </location>
</feature>
<reference evidence="2 3" key="1">
    <citation type="submission" date="2023-05" db="EMBL/GenBank/DDBJ databases">
        <title>Actinoplanes sp. NEAU-A12 genome sequencing.</title>
        <authorList>
            <person name="Wang Z.-S."/>
        </authorList>
    </citation>
    <scope>NUCLEOTIDE SEQUENCE [LARGE SCALE GENOMIC DNA]</scope>
    <source>
        <strain evidence="2 3">NEAU-A12</strain>
    </source>
</reference>
<keyword evidence="3" id="KW-1185">Reference proteome</keyword>
<evidence type="ECO:0000256" key="1">
    <source>
        <dbReference type="SAM" id="MobiDB-lite"/>
    </source>
</evidence>
<sequence length="1062" mass="117535">MDGGAPLPTPGDVARRLQRTSSKAPRNVAAAPSPPPRIVINPQETAAELADDAKDLEWIVDQLGMTSLANALQAHFTEGKPSPLATLLGAGTSAAEVIALWRQHLQDREHRGLTVLEMLAFERWFSAHPAAVAAGLPGGMQFDKSLHVCRQHVGIALYEHARELNWRRPFVFTRTLSLAREYLQRVVAEDHLANEHTRSQFLGKAAVATVLISRFENCEEQRLRDAIGLLDESMSLGNPALDAMPYYLEAATRLYDLVGDVTILLDARRKYEQTDADPPRPALCLNLAELWLRLAEAAVSDAARALCLQRVRSSIEQALDANWLEPADRVRCTILSAFTDLLEKALPKWHPKVVIRSMRTPFGLAEHALDTLLTDIDDTRGGLDVVDHLIAALTKLMISSRGEPLSRRVLADLQSAVSVSPIVHTDRRISALREATRIRQGNASPLTDEGSRIRQGDDFIHLAALTNNPRIRKDGIARLLNEAVSDPNSCNPLVILGRDIEENGAIAESEMVDIERRLEHESGYRLWLRAIVRGDETELYRSAAARAIRSPDVRHRHLGGRSNALTVEDHLGISTDTFVFKRTSFRSSQLELRRAEVIEQALARAGLADRYGLVDHITAIEERLPDGAGELRPVMTVRRFARGSSLADIGSETPAVALARLTSTARYLAYIHSIERQTAGPPHGMRKELKTKEIGRWLKVVVDQAGDRSYFQRWWELAGAVPSFPRRDAHAFNWIVTDEERILAVDLEAVGWRPVGYELAQLTDDVPILPCTEDGWSQRLGILNAYGRVLALGGGEVGDDDLLKGYIAGLMARAVRALTEPGGSRVRRLHGQRLLRLIENEASKAHGADLASDFLVLWAHRTGAPAGLAIPDLADSRRRHISKALAFHLRHNPAIPRDSAGWAPVDVLTGQLRADGLRVSSIDVLAVATAIDETRFESSNTHIRAMYGHSVHVDIDYKEPTEQPRLFHATPINAINAIFKNQDGGLRPMTRQWVHLSTDWKKALETGSRKGSSVLMSVTPAPDFETTFHHAGGATWLAGPVSAERLKIIPLYEMFEWTLTNQ</sequence>
<dbReference type="InterPro" id="IPR011009">
    <property type="entry name" value="Kinase-like_dom_sf"/>
</dbReference>
<dbReference type="SUPFAM" id="SSF56112">
    <property type="entry name" value="Protein kinase-like (PK-like)"/>
    <property type="match status" value="1"/>
</dbReference>
<evidence type="ECO:0000313" key="2">
    <source>
        <dbReference type="EMBL" id="MDI6104083.1"/>
    </source>
</evidence>
<gene>
    <name evidence="2" type="ORF">QLQ12_36380</name>
</gene>
<keyword evidence="2" id="KW-0808">Transferase</keyword>
<dbReference type="Gene3D" id="1.10.10.970">
    <property type="entry name" value="RNA 2'-phosphotransferase, Tpt1/KptA family, N-terminal domain"/>
    <property type="match status" value="1"/>
</dbReference>